<dbReference type="AlphaFoldDB" id="A0A3S1D8Q8"/>
<proteinExistence type="predicted"/>
<keyword evidence="1" id="KW-1133">Transmembrane helix</keyword>
<keyword evidence="3" id="KW-1185">Reference proteome</keyword>
<feature type="transmembrane region" description="Helical" evidence="1">
    <location>
        <begin position="6"/>
        <end position="27"/>
    </location>
</feature>
<reference evidence="2 3" key="1">
    <citation type="submission" date="2018-12" db="EMBL/GenBank/DDBJ databases">
        <authorList>
            <person name="Sun L."/>
            <person name="Chen Z."/>
        </authorList>
    </citation>
    <scope>NUCLEOTIDE SEQUENCE [LARGE SCALE GENOMIC DNA]</scope>
    <source>
        <strain evidence="2 3">3-5-3</strain>
    </source>
</reference>
<organism evidence="2 3">
    <name type="scientific">Paenibacillus zeisoli</name>
    <dbReference type="NCBI Taxonomy" id="2496267"/>
    <lineage>
        <taxon>Bacteria</taxon>
        <taxon>Bacillati</taxon>
        <taxon>Bacillota</taxon>
        <taxon>Bacilli</taxon>
        <taxon>Bacillales</taxon>
        <taxon>Paenibacillaceae</taxon>
        <taxon>Paenibacillus</taxon>
    </lineage>
</organism>
<feature type="transmembrane region" description="Helical" evidence="1">
    <location>
        <begin position="100"/>
        <end position="118"/>
    </location>
</feature>
<dbReference type="Pfam" id="PF20064">
    <property type="entry name" value="DUF6463"/>
    <property type="match status" value="1"/>
</dbReference>
<comment type="caution">
    <text evidence="2">The sequence shown here is derived from an EMBL/GenBank/DDBJ whole genome shotgun (WGS) entry which is preliminary data.</text>
</comment>
<name>A0A3S1D8Q8_9BACL</name>
<feature type="transmembrane region" description="Helical" evidence="1">
    <location>
        <begin position="48"/>
        <end position="69"/>
    </location>
</feature>
<dbReference type="EMBL" id="RZNX01000004">
    <property type="protein sequence ID" value="RUT30496.1"/>
    <property type="molecule type" value="Genomic_DNA"/>
</dbReference>
<protein>
    <submittedName>
        <fullName evidence="2">Uncharacterized protein</fullName>
    </submittedName>
</protein>
<evidence type="ECO:0000256" key="1">
    <source>
        <dbReference type="SAM" id="Phobius"/>
    </source>
</evidence>
<feature type="transmembrane region" description="Helical" evidence="1">
    <location>
        <begin position="75"/>
        <end position="95"/>
    </location>
</feature>
<dbReference type="Proteomes" id="UP000272464">
    <property type="component" value="Unassembled WGS sequence"/>
</dbReference>
<evidence type="ECO:0000313" key="3">
    <source>
        <dbReference type="Proteomes" id="UP000272464"/>
    </source>
</evidence>
<evidence type="ECO:0000313" key="2">
    <source>
        <dbReference type="EMBL" id="RUT30496.1"/>
    </source>
</evidence>
<dbReference type="InterPro" id="IPR045590">
    <property type="entry name" value="DUF6463"/>
</dbReference>
<accession>A0A3S1D8Q8</accession>
<keyword evidence="1" id="KW-0812">Transmembrane</keyword>
<gene>
    <name evidence="2" type="ORF">EJP77_11710</name>
</gene>
<keyword evidence="1" id="KW-0472">Membrane</keyword>
<dbReference type="OrthoDB" id="8903839at2"/>
<dbReference type="RefSeq" id="WP_127199428.1">
    <property type="nucleotide sequence ID" value="NZ_RZNX01000004.1"/>
</dbReference>
<sequence>MVAAAWILLALGIGHFLYGLVWFRVPFSEVFSEGFVNRFKSNESRRSAFWFTIFGPLLIMCGHISLHLANAGDRGLFLIMGYYLLIISLIGILALPKSPFWLALIGSLVFVGAGYGWIN</sequence>